<gene>
    <name evidence="1" type="ORF">B0T21DRAFT_416935</name>
</gene>
<dbReference type="EMBL" id="JAUKTV010000025">
    <property type="protein sequence ID" value="KAK0702540.1"/>
    <property type="molecule type" value="Genomic_DNA"/>
</dbReference>
<protein>
    <submittedName>
        <fullName evidence="1">Uncharacterized protein</fullName>
    </submittedName>
</protein>
<sequence length="222" mass="25170">MRLGGKAAKKVEGASKDKKAFNALLCVDVLEEALNEALEPYQKKVEKVDLVDEFTKTLRVDVQATLSSAPDLKGKPNGHIIVYPAGILFKSKSRTLYMPFRIIKSVILTVAACIKLNKLASLSMCVSAIKQPRELEADGVTTKPWRAETTYISFKKIELRCIRTLKRWLEEAEVPKLELEKELYYDYVKNSITAIKAADNQEAKKRRMGGDRKYESIRNVTW</sequence>
<reference evidence="1" key="1">
    <citation type="submission" date="2023-06" db="EMBL/GenBank/DDBJ databases">
        <title>Genome-scale phylogeny and comparative genomics of the fungal order Sordariales.</title>
        <authorList>
            <consortium name="Lawrence Berkeley National Laboratory"/>
            <person name="Hensen N."/>
            <person name="Bonometti L."/>
            <person name="Westerberg I."/>
            <person name="Brannstrom I.O."/>
            <person name="Guillou S."/>
            <person name="Cros-Aarteil S."/>
            <person name="Calhoun S."/>
            <person name="Haridas S."/>
            <person name="Kuo A."/>
            <person name="Mondo S."/>
            <person name="Pangilinan J."/>
            <person name="Riley R."/>
            <person name="Labutti K."/>
            <person name="Andreopoulos B."/>
            <person name="Lipzen A."/>
            <person name="Chen C."/>
            <person name="Yanf M."/>
            <person name="Daum C."/>
            <person name="Ng V."/>
            <person name="Clum A."/>
            <person name="Steindorff A."/>
            <person name="Ohm R."/>
            <person name="Martin F."/>
            <person name="Silar P."/>
            <person name="Natvig D."/>
            <person name="Lalanne C."/>
            <person name="Gautier V."/>
            <person name="Ament-Velasquez S.L."/>
            <person name="Kruys A."/>
            <person name="Hutchinson M.I."/>
            <person name="Powell A.J."/>
            <person name="Barry K."/>
            <person name="Miller A.N."/>
            <person name="Grigoriev I.V."/>
            <person name="Debuchy R."/>
            <person name="Gladieux P."/>
            <person name="Thoren M.H."/>
            <person name="Johannesson H."/>
        </authorList>
    </citation>
    <scope>NUCLEOTIDE SEQUENCE</scope>
    <source>
        <strain evidence="1">CBS 540.89</strain>
    </source>
</reference>
<name>A0AA39ZS69_9PEZI</name>
<evidence type="ECO:0000313" key="1">
    <source>
        <dbReference type="EMBL" id="KAK0702540.1"/>
    </source>
</evidence>
<evidence type="ECO:0000313" key="2">
    <source>
        <dbReference type="Proteomes" id="UP001172159"/>
    </source>
</evidence>
<proteinExistence type="predicted"/>
<comment type="caution">
    <text evidence="1">The sequence shown here is derived from an EMBL/GenBank/DDBJ whole genome shotgun (WGS) entry which is preliminary data.</text>
</comment>
<organism evidence="1 2">
    <name type="scientific">Apiosordaria backusii</name>
    <dbReference type="NCBI Taxonomy" id="314023"/>
    <lineage>
        <taxon>Eukaryota</taxon>
        <taxon>Fungi</taxon>
        <taxon>Dikarya</taxon>
        <taxon>Ascomycota</taxon>
        <taxon>Pezizomycotina</taxon>
        <taxon>Sordariomycetes</taxon>
        <taxon>Sordariomycetidae</taxon>
        <taxon>Sordariales</taxon>
        <taxon>Lasiosphaeriaceae</taxon>
        <taxon>Apiosordaria</taxon>
    </lineage>
</organism>
<accession>A0AA39ZS69</accession>
<dbReference type="Proteomes" id="UP001172159">
    <property type="component" value="Unassembled WGS sequence"/>
</dbReference>
<keyword evidence="2" id="KW-1185">Reference proteome</keyword>
<dbReference type="AlphaFoldDB" id="A0AA39ZS69"/>